<feature type="transmembrane region" description="Helical" evidence="8">
    <location>
        <begin position="295"/>
        <end position="317"/>
    </location>
</feature>
<name>A0A512D420_9MICO</name>
<evidence type="ECO:0000256" key="2">
    <source>
        <dbReference type="ARBA" id="ARBA00022448"/>
    </source>
</evidence>
<dbReference type="PANTHER" id="PTHR42718:SF42">
    <property type="entry name" value="EXPORT PROTEIN"/>
    <property type="match status" value="1"/>
</dbReference>
<feature type="transmembrane region" description="Helical" evidence="8">
    <location>
        <begin position="50"/>
        <end position="68"/>
    </location>
</feature>
<feature type="domain" description="Major facilitator superfamily (MFS) profile" evidence="9">
    <location>
        <begin position="14"/>
        <end position="460"/>
    </location>
</feature>
<feature type="transmembrane region" description="Helical" evidence="8">
    <location>
        <begin position="338"/>
        <end position="358"/>
    </location>
</feature>
<dbReference type="InterPro" id="IPR036259">
    <property type="entry name" value="MFS_trans_sf"/>
</dbReference>
<evidence type="ECO:0000256" key="6">
    <source>
        <dbReference type="ARBA" id="ARBA00023136"/>
    </source>
</evidence>
<accession>A0A512D420</accession>
<evidence type="ECO:0000256" key="8">
    <source>
        <dbReference type="SAM" id="Phobius"/>
    </source>
</evidence>
<dbReference type="NCBIfam" id="TIGR00711">
    <property type="entry name" value="efflux_EmrB"/>
    <property type="match status" value="1"/>
</dbReference>
<keyword evidence="3" id="KW-1003">Cell membrane</keyword>
<dbReference type="Gene3D" id="1.20.1250.20">
    <property type="entry name" value="MFS general substrate transporter like domains"/>
    <property type="match status" value="1"/>
</dbReference>
<feature type="transmembrane region" description="Helical" evidence="8">
    <location>
        <begin position="268"/>
        <end position="289"/>
    </location>
</feature>
<dbReference type="Pfam" id="PF07690">
    <property type="entry name" value="MFS_1"/>
    <property type="match status" value="1"/>
</dbReference>
<sequence>MSDIALGSRTGRFVIAAAVLGSGMALLDGTVVNVALVRIGKDLGASLADLQWITNGYLLALASLILLGGSLGDRFGRRRVFVIGVAWFTLASAACGLAQSPGQLAVARVLQGVGGALLTPGSLSMIQASFRPDDRGKAIGTWSGLGGIASALGPFAGGWLVQYASWRWAFLVNVPLGVATIWIAQLHVPETRDEEADHRFDVAGAALATLALGITTFALIQHEALGLGPALAVGALGLAVGAAFVVVERRTSHPMVQPALFASRQFSAANAMTLLVYAALGAVFFFLTLQVQTVLGYGPLVAGMASLPVTVLMLLLAARGGELASRIGPRLPMTVGPVVCGIGTLLLSGVGVGSTYWTGILPGISVFGLGLTLLVAPLTATVLAAAPDRYAGVASGVNNAVARAGSLLAVAALPAVVGLHGADYTVPEAFSSAYRAAMLICAALLVAGGAVSWLLIRNPDRTVQAAPEREHAVLGHAGTRHTRSAPAGWSCAGTEGCPGTSHAHEDRPVVGDVEAGR</sequence>
<dbReference type="CDD" id="cd17321">
    <property type="entry name" value="MFS_MMR_MDR_like"/>
    <property type="match status" value="1"/>
</dbReference>
<keyword evidence="2" id="KW-0813">Transport</keyword>
<feature type="transmembrane region" description="Helical" evidence="8">
    <location>
        <begin position="434"/>
        <end position="456"/>
    </location>
</feature>
<feature type="transmembrane region" description="Helical" evidence="8">
    <location>
        <begin position="12"/>
        <end position="38"/>
    </location>
</feature>
<keyword evidence="11" id="KW-1185">Reference proteome</keyword>
<dbReference type="AlphaFoldDB" id="A0A512D420"/>
<dbReference type="InterPro" id="IPR020846">
    <property type="entry name" value="MFS_dom"/>
</dbReference>
<evidence type="ECO:0000256" key="3">
    <source>
        <dbReference type="ARBA" id="ARBA00022475"/>
    </source>
</evidence>
<feature type="transmembrane region" description="Helical" evidence="8">
    <location>
        <begin position="138"/>
        <end position="160"/>
    </location>
</feature>
<evidence type="ECO:0000256" key="5">
    <source>
        <dbReference type="ARBA" id="ARBA00022989"/>
    </source>
</evidence>
<evidence type="ECO:0000313" key="11">
    <source>
        <dbReference type="Proteomes" id="UP000321534"/>
    </source>
</evidence>
<feature type="transmembrane region" description="Helical" evidence="8">
    <location>
        <begin position="166"/>
        <end position="188"/>
    </location>
</feature>
<feature type="transmembrane region" description="Helical" evidence="8">
    <location>
        <begin position="226"/>
        <end position="247"/>
    </location>
</feature>
<keyword evidence="6 8" id="KW-0472">Membrane</keyword>
<evidence type="ECO:0000313" key="10">
    <source>
        <dbReference type="EMBL" id="GEO31216.1"/>
    </source>
</evidence>
<feature type="transmembrane region" description="Helical" evidence="8">
    <location>
        <begin position="200"/>
        <end position="220"/>
    </location>
</feature>
<feature type="transmembrane region" description="Helical" evidence="8">
    <location>
        <begin position="400"/>
        <end position="422"/>
    </location>
</feature>
<dbReference type="Gene3D" id="1.20.1720.10">
    <property type="entry name" value="Multidrug resistance protein D"/>
    <property type="match status" value="1"/>
</dbReference>
<gene>
    <name evidence="10" type="ORF">TAE01_30260</name>
</gene>
<dbReference type="SUPFAM" id="SSF103473">
    <property type="entry name" value="MFS general substrate transporter"/>
    <property type="match status" value="1"/>
</dbReference>
<keyword evidence="4 8" id="KW-0812">Transmembrane</keyword>
<evidence type="ECO:0000256" key="7">
    <source>
        <dbReference type="SAM" id="MobiDB-lite"/>
    </source>
</evidence>
<proteinExistence type="predicted"/>
<protein>
    <submittedName>
        <fullName evidence="10">MFS transporter</fullName>
    </submittedName>
</protein>
<comment type="caution">
    <text evidence="10">The sequence shown here is derived from an EMBL/GenBank/DDBJ whole genome shotgun (WGS) entry which is preliminary data.</text>
</comment>
<evidence type="ECO:0000256" key="4">
    <source>
        <dbReference type="ARBA" id="ARBA00022692"/>
    </source>
</evidence>
<evidence type="ECO:0000259" key="9">
    <source>
        <dbReference type="PROSITE" id="PS50850"/>
    </source>
</evidence>
<organism evidence="10 11">
    <name type="scientific">Terrabacter aerolatus</name>
    <dbReference type="NCBI Taxonomy" id="422442"/>
    <lineage>
        <taxon>Bacteria</taxon>
        <taxon>Bacillati</taxon>
        <taxon>Actinomycetota</taxon>
        <taxon>Actinomycetes</taxon>
        <taxon>Micrococcales</taxon>
        <taxon>Intrasporangiaceae</taxon>
        <taxon>Terrabacter</taxon>
    </lineage>
</organism>
<dbReference type="PANTHER" id="PTHR42718">
    <property type="entry name" value="MAJOR FACILITATOR SUPERFAMILY MULTIDRUG TRANSPORTER MFSC"/>
    <property type="match status" value="1"/>
</dbReference>
<dbReference type="Proteomes" id="UP000321534">
    <property type="component" value="Unassembled WGS sequence"/>
</dbReference>
<dbReference type="GO" id="GO:0022857">
    <property type="term" value="F:transmembrane transporter activity"/>
    <property type="evidence" value="ECO:0007669"/>
    <property type="project" value="InterPro"/>
</dbReference>
<dbReference type="OrthoDB" id="7375466at2"/>
<feature type="compositionally biased region" description="Basic and acidic residues" evidence="7">
    <location>
        <begin position="502"/>
        <end position="517"/>
    </location>
</feature>
<dbReference type="InterPro" id="IPR004638">
    <property type="entry name" value="EmrB-like"/>
</dbReference>
<feature type="transmembrane region" description="Helical" evidence="8">
    <location>
        <begin position="364"/>
        <end position="388"/>
    </location>
</feature>
<dbReference type="EMBL" id="BJYX01000017">
    <property type="protein sequence ID" value="GEO31216.1"/>
    <property type="molecule type" value="Genomic_DNA"/>
</dbReference>
<dbReference type="InterPro" id="IPR011701">
    <property type="entry name" value="MFS"/>
</dbReference>
<comment type="subcellular location">
    <subcellularLocation>
        <location evidence="1">Cell membrane</location>
        <topology evidence="1">Multi-pass membrane protein</topology>
    </subcellularLocation>
</comment>
<feature type="transmembrane region" description="Helical" evidence="8">
    <location>
        <begin position="105"/>
        <end position="126"/>
    </location>
</feature>
<reference evidence="10 11" key="1">
    <citation type="submission" date="2019-07" db="EMBL/GenBank/DDBJ databases">
        <title>Whole genome shotgun sequence of Terrabacter aerolatus NBRC 106305.</title>
        <authorList>
            <person name="Hosoyama A."/>
            <person name="Uohara A."/>
            <person name="Ohji S."/>
            <person name="Ichikawa N."/>
        </authorList>
    </citation>
    <scope>NUCLEOTIDE SEQUENCE [LARGE SCALE GENOMIC DNA]</scope>
    <source>
        <strain evidence="10 11">NBRC 106305</strain>
    </source>
</reference>
<feature type="region of interest" description="Disordered" evidence="7">
    <location>
        <begin position="477"/>
        <end position="517"/>
    </location>
</feature>
<keyword evidence="5 8" id="KW-1133">Transmembrane helix</keyword>
<dbReference type="RefSeq" id="WP_147067626.1">
    <property type="nucleotide sequence ID" value="NZ_BAAARO010000007.1"/>
</dbReference>
<dbReference type="GO" id="GO:0005886">
    <property type="term" value="C:plasma membrane"/>
    <property type="evidence" value="ECO:0007669"/>
    <property type="project" value="UniProtKB-SubCell"/>
</dbReference>
<dbReference type="PROSITE" id="PS50850">
    <property type="entry name" value="MFS"/>
    <property type="match status" value="1"/>
</dbReference>
<evidence type="ECO:0000256" key="1">
    <source>
        <dbReference type="ARBA" id="ARBA00004651"/>
    </source>
</evidence>
<feature type="transmembrane region" description="Helical" evidence="8">
    <location>
        <begin position="80"/>
        <end position="99"/>
    </location>
</feature>